<evidence type="ECO:0000256" key="12">
    <source>
        <dbReference type="ARBA" id="ARBA00023180"/>
    </source>
</evidence>
<dbReference type="Gene3D" id="1.10.287.770">
    <property type="entry name" value="YojJ-like"/>
    <property type="match status" value="1"/>
</dbReference>
<keyword evidence="9 15" id="KW-0472">Membrane</keyword>
<keyword evidence="6" id="KW-0391">Immunity</keyword>
<dbReference type="GO" id="GO:0007166">
    <property type="term" value="P:cell surface receptor signaling pathway"/>
    <property type="evidence" value="ECO:0007669"/>
    <property type="project" value="InterPro"/>
</dbReference>
<feature type="transmembrane region" description="Helical" evidence="15">
    <location>
        <begin position="101"/>
        <end position="125"/>
    </location>
</feature>
<keyword evidence="8" id="KW-1064">Adaptive immunity</keyword>
<dbReference type="InterPro" id="IPR003110">
    <property type="entry name" value="Phos_immunorcpt_sig_ITAM"/>
</dbReference>
<evidence type="ECO:0000256" key="1">
    <source>
        <dbReference type="ARBA" id="ARBA00004479"/>
    </source>
</evidence>
<dbReference type="CTD" id="915"/>
<dbReference type="GO" id="GO:0002250">
    <property type="term" value="P:adaptive immune response"/>
    <property type="evidence" value="ECO:0007669"/>
    <property type="project" value="UniProtKB-KW"/>
</dbReference>
<evidence type="ECO:0000256" key="10">
    <source>
        <dbReference type="ARBA" id="ARBA00023157"/>
    </source>
</evidence>
<dbReference type="SMART" id="SM00077">
    <property type="entry name" value="ITAM"/>
    <property type="match status" value="1"/>
</dbReference>
<comment type="subunit">
    <text evidence="14">The TCR-CD3 complex is composed of a CD3D/CD3E and a CD3G/CD3E heterodimers that preferentially associate with TCRalpha and TCRbeta, respectively, to form TCRalpha/CD3E/CD3G and TCRbeta/CD3G/CD3E trimers. In turn, the hexamer interacts with CD3Z homodimer to form the TCR-CD3 complex. Alternatively, TCRalpha and TCRbeta can be replaced by TCRgamma and TCRdelta. Interacts with coreceptors CD4 and CD8.</text>
</comment>
<dbReference type="InterPro" id="IPR036179">
    <property type="entry name" value="Ig-like_dom_sf"/>
</dbReference>
<dbReference type="GO" id="GO:0004888">
    <property type="term" value="F:transmembrane signaling receptor activity"/>
    <property type="evidence" value="ECO:0007669"/>
    <property type="project" value="InterPro"/>
</dbReference>
<dbReference type="OrthoDB" id="8941324at2759"/>
<keyword evidence="10" id="KW-1015">Disulfide bond</keyword>
<evidence type="ECO:0000256" key="15">
    <source>
        <dbReference type="SAM" id="Phobius"/>
    </source>
</evidence>
<evidence type="ECO:0000256" key="8">
    <source>
        <dbReference type="ARBA" id="ARBA00023130"/>
    </source>
</evidence>
<evidence type="ECO:0000256" key="13">
    <source>
        <dbReference type="ARBA" id="ARBA00030628"/>
    </source>
</evidence>
<sequence length="170" mass="19025">MEHSGFLVGLILAAFLFQISSCKINVEEHEDKVILSCDSNITWIEGTKGKLFASKKSLDLGKRILDPQGVYQCKKDDGTSQIHTLQVYYRMCQSCVEVNSAILAGVIITDIIATLLLALGVYCFAAHETGRLSKAAEIQTLLRNDQLYQPLRDRDDAHYSHLGGNWHRNK</sequence>
<evidence type="ECO:0000256" key="16">
    <source>
        <dbReference type="SAM" id="SignalP"/>
    </source>
</evidence>
<keyword evidence="18" id="KW-1185">Reference proteome</keyword>
<feature type="domain" description="CD3 gamma/delta subunit Ig-like" evidence="17">
    <location>
        <begin position="30"/>
        <end position="98"/>
    </location>
</feature>
<evidence type="ECO:0000256" key="2">
    <source>
        <dbReference type="ARBA" id="ARBA00014256"/>
    </source>
</evidence>
<feature type="signal peptide" evidence="16">
    <location>
        <begin position="1"/>
        <end position="21"/>
    </location>
</feature>
<evidence type="ECO:0000256" key="11">
    <source>
        <dbReference type="ARBA" id="ARBA00023170"/>
    </source>
</evidence>
<dbReference type="InterPro" id="IPR032052">
    <property type="entry name" value="Ig_4"/>
</dbReference>
<dbReference type="SUPFAM" id="SSF48726">
    <property type="entry name" value="Immunoglobulin"/>
    <property type="match status" value="1"/>
</dbReference>
<evidence type="ECO:0000256" key="7">
    <source>
        <dbReference type="ARBA" id="ARBA00022989"/>
    </source>
</evidence>
<dbReference type="GO" id="GO:0042105">
    <property type="term" value="C:alpha-beta T cell receptor complex"/>
    <property type="evidence" value="ECO:0007669"/>
    <property type="project" value="TreeGrafter"/>
</dbReference>
<dbReference type="Gene3D" id="2.60.40.10">
    <property type="entry name" value="Immunoglobulins"/>
    <property type="match status" value="1"/>
</dbReference>
<evidence type="ECO:0000256" key="6">
    <source>
        <dbReference type="ARBA" id="ARBA00022859"/>
    </source>
</evidence>
<accession>A0A8B6ZG94</accession>
<dbReference type="RefSeq" id="XP_007934669.1">
    <property type="nucleotide sequence ID" value="XM_007936478.1"/>
</dbReference>
<reference evidence="19" key="1">
    <citation type="submission" date="2025-08" db="UniProtKB">
        <authorList>
            <consortium name="RefSeq"/>
        </authorList>
    </citation>
    <scope>IDENTIFICATION</scope>
</reference>
<dbReference type="GO" id="GO:0045059">
    <property type="term" value="P:positive thymic T cell selection"/>
    <property type="evidence" value="ECO:0007669"/>
    <property type="project" value="TreeGrafter"/>
</dbReference>
<keyword evidence="11" id="KW-0675">Receptor</keyword>
<keyword evidence="5 16" id="KW-0732">Signal</keyword>
<organism evidence="18 19">
    <name type="scientific">Orycteropus afer afer</name>
    <dbReference type="NCBI Taxonomy" id="1230840"/>
    <lineage>
        <taxon>Eukaryota</taxon>
        <taxon>Metazoa</taxon>
        <taxon>Chordata</taxon>
        <taxon>Craniata</taxon>
        <taxon>Vertebrata</taxon>
        <taxon>Euteleostomi</taxon>
        <taxon>Mammalia</taxon>
        <taxon>Eutheria</taxon>
        <taxon>Afrotheria</taxon>
        <taxon>Tubulidentata</taxon>
        <taxon>Orycteropodidae</taxon>
        <taxon>Orycteropus</taxon>
    </lineage>
</organism>
<evidence type="ECO:0000313" key="19">
    <source>
        <dbReference type="RefSeq" id="XP_007934669.1"/>
    </source>
</evidence>
<keyword evidence="7 15" id="KW-1133">Transmembrane helix</keyword>
<dbReference type="InterPro" id="IPR015484">
    <property type="entry name" value="CD3_esu/gsu/dsu"/>
</dbReference>
<keyword evidence="4 15" id="KW-0812">Transmembrane</keyword>
<dbReference type="AlphaFoldDB" id="A0A8B6ZG94"/>
<feature type="chain" id="PRO_5034613116" description="T-cell surface glycoprotein CD3 delta chain" evidence="16">
    <location>
        <begin position="22"/>
        <end position="170"/>
    </location>
</feature>
<comment type="subcellular location">
    <subcellularLocation>
        <location evidence="1">Membrane</location>
        <topology evidence="1">Single-pass type I membrane protein</topology>
    </subcellularLocation>
</comment>
<keyword evidence="3" id="KW-0597">Phosphoprotein</keyword>
<proteinExistence type="predicted"/>
<dbReference type="PANTHER" id="PTHR10570:SF5">
    <property type="entry name" value="T-CELL SURFACE GLYCOPROTEIN CD3 DELTA CHAIN"/>
    <property type="match status" value="1"/>
</dbReference>
<keyword evidence="12" id="KW-0325">Glycoprotein</keyword>
<evidence type="ECO:0000259" key="17">
    <source>
        <dbReference type="Pfam" id="PF16680"/>
    </source>
</evidence>
<dbReference type="GO" id="GO:0009897">
    <property type="term" value="C:external side of plasma membrane"/>
    <property type="evidence" value="ECO:0007669"/>
    <property type="project" value="TreeGrafter"/>
</dbReference>
<dbReference type="InterPro" id="IPR013783">
    <property type="entry name" value="Ig-like_fold"/>
</dbReference>
<name>A0A8B6ZG94_ORYAF</name>
<dbReference type="Proteomes" id="UP000694850">
    <property type="component" value="Unplaced"/>
</dbReference>
<gene>
    <name evidence="19" type="primary">CD3D</name>
</gene>
<dbReference type="GeneID" id="103193304"/>
<evidence type="ECO:0000256" key="4">
    <source>
        <dbReference type="ARBA" id="ARBA00022692"/>
    </source>
</evidence>
<dbReference type="Pfam" id="PF02189">
    <property type="entry name" value="ITAM"/>
    <property type="match status" value="1"/>
</dbReference>
<evidence type="ECO:0000256" key="5">
    <source>
        <dbReference type="ARBA" id="ARBA00022729"/>
    </source>
</evidence>
<dbReference type="FunFam" id="2.60.40.10:FF:001361">
    <property type="entry name" value="T-cell surface glycoprotein CD3 delta chain"/>
    <property type="match status" value="1"/>
</dbReference>
<dbReference type="PROSITE" id="PS51055">
    <property type="entry name" value="ITAM_1"/>
    <property type="match status" value="1"/>
</dbReference>
<dbReference type="Pfam" id="PF16680">
    <property type="entry name" value="Ig_4"/>
    <property type="match status" value="1"/>
</dbReference>
<protein>
    <recommendedName>
        <fullName evidence="2">T-cell surface glycoprotein CD3 delta chain</fullName>
    </recommendedName>
    <alternativeName>
        <fullName evidence="13">T-cell receptor T3 delta chain</fullName>
    </alternativeName>
</protein>
<evidence type="ECO:0000256" key="14">
    <source>
        <dbReference type="ARBA" id="ARBA00047083"/>
    </source>
</evidence>
<evidence type="ECO:0000256" key="3">
    <source>
        <dbReference type="ARBA" id="ARBA00022553"/>
    </source>
</evidence>
<evidence type="ECO:0000256" key="9">
    <source>
        <dbReference type="ARBA" id="ARBA00023136"/>
    </source>
</evidence>
<evidence type="ECO:0000313" key="18">
    <source>
        <dbReference type="Proteomes" id="UP000694850"/>
    </source>
</evidence>
<dbReference type="PANTHER" id="PTHR10570">
    <property type="entry name" value="T-CELL SURFACE GLYCOPROTEIN CD3 GAMMA CHAIN / DELTA CHAIN"/>
    <property type="match status" value="1"/>
</dbReference>